<dbReference type="Gene3D" id="2.40.30.130">
    <property type="match status" value="1"/>
</dbReference>
<dbReference type="PANTHER" id="PTHR11777">
    <property type="entry name" value="ALANYL-TRNA SYNTHETASE"/>
    <property type="match status" value="1"/>
</dbReference>
<evidence type="ECO:0000256" key="8">
    <source>
        <dbReference type="ARBA" id="ARBA00022884"/>
    </source>
</evidence>
<evidence type="ECO:0000256" key="12">
    <source>
        <dbReference type="SAM" id="Coils"/>
    </source>
</evidence>
<dbReference type="GO" id="GO:0000049">
    <property type="term" value="F:tRNA binding"/>
    <property type="evidence" value="ECO:0007669"/>
    <property type="project" value="UniProtKB-KW"/>
</dbReference>
<evidence type="ECO:0000256" key="4">
    <source>
        <dbReference type="ARBA" id="ARBA00022723"/>
    </source>
</evidence>
<evidence type="ECO:0000256" key="5">
    <source>
        <dbReference type="ARBA" id="ARBA00022741"/>
    </source>
</evidence>
<evidence type="ECO:0000256" key="1">
    <source>
        <dbReference type="ARBA" id="ARBA00008226"/>
    </source>
</evidence>
<dbReference type="Pfam" id="PF07973">
    <property type="entry name" value="tRNA_SAD"/>
    <property type="match status" value="1"/>
</dbReference>
<evidence type="ECO:0000259" key="13">
    <source>
        <dbReference type="PROSITE" id="PS50860"/>
    </source>
</evidence>
<dbReference type="InterPro" id="IPR018165">
    <property type="entry name" value="Ala-tRNA-synth_IIc_core"/>
</dbReference>
<gene>
    <name evidence="11 14" type="primary">alaS</name>
    <name evidence="14" type="ORF">HRbin17_02024</name>
</gene>
<dbReference type="InterPro" id="IPR003156">
    <property type="entry name" value="DHHA1_dom"/>
</dbReference>
<keyword evidence="7 11" id="KW-0067">ATP-binding</keyword>
<dbReference type="PROSITE" id="PS50860">
    <property type="entry name" value="AA_TRNA_LIGASE_II_ALA"/>
    <property type="match status" value="1"/>
</dbReference>
<dbReference type="HAMAP" id="MF_00036_B">
    <property type="entry name" value="Ala_tRNA_synth_B"/>
    <property type="match status" value="1"/>
</dbReference>
<feature type="binding site" evidence="11">
    <location>
        <position position="685"/>
    </location>
    <ligand>
        <name>Zn(2+)</name>
        <dbReference type="ChEBI" id="CHEBI:29105"/>
    </ligand>
</feature>
<dbReference type="InterPro" id="IPR023033">
    <property type="entry name" value="Ala_tRNA_ligase_euk/bac"/>
</dbReference>
<evidence type="ECO:0000256" key="11">
    <source>
        <dbReference type="HAMAP-Rule" id="MF_00036"/>
    </source>
</evidence>
<dbReference type="Pfam" id="PF02272">
    <property type="entry name" value="DHHA1"/>
    <property type="match status" value="1"/>
</dbReference>
<keyword evidence="10 11" id="KW-0030">Aminoacyl-tRNA synthetase</keyword>
<keyword evidence="4 11" id="KW-0479">Metal-binding</keyword>
<dbReference type="GO" id="GO:0006419">
    <property type="term" value="P:alanyl-tRNA aminoacylation"/>
    <property type="evidence" value="ECO:0007669"/>
    <property type="project" value="UniProtKB-UniRule"/>
</dbReference>
<dbReference type="EC" id="6.1.1.7" evidence="11"/>
<protein>
    <recommendedName>
        <fullName evidence="11">Alanine--tRNA ligase</fullName>
        <ecNumber evidence="11">6.1.1.7</ecNumber>
    </recommendedName>
    <alternativeName>
        <fullName evidence="11">Alanyl-tRNA synthetase</fullName>
        <shortName evidence="11">AlaRS</shortName>
    </alternativeName>
</protein>
<comment type="cofactor">
    <cofactor evidence="11">
        <name>Zn(2+)</name>
        <dbReference type="ChEBI" id="CHEBI:29105"/>
    </cofactor>
    <text evidence="11">Binds 1 zinc ion per subunit.</text>
</comment>
<feature type="binding site" evidence="11">
    <location>
        <position position="583"/>
    </location>
    <ligand>
        <name>Zn(2+)</name>
        <dbReference type="ChEBI" id="CHEBI:29105"/>
    </ligand>
</feature>
<keyword evidence="5 11" id="KW-0547">Nucleotide-binding</keyword>
<comment type="domain">
    <text evidence="11">Consists of three domains; the N-terminal catalytic domain, the editing domain and the C-terminal C-Ala domain. The editing domain removes incorrectly charged amino acids, while the C-Ala domain, along with tRNA(Ala), serves as a bridge to cooperatively bring together the editing and aminoacylation centers thus stimulating deacylation of misacylated tRNAs.</text>
</comment>
<comment type="function">
    <text evidence="11">Catalyzes the attachment of alanine to tRNA(Ala) in a two-step reaction: alanine is first activated by ATP to form Ala-AMP and then transferred to the acceptor end of tRNA(Ala). Also edits incorrectly charged Ser-tRNA(Ala) and Gly-tRNA(Ala) via its editing domain.</text>
</comment>
<dbReference type="Pfam" id="PF01411">
    <property type="entry name" value="tRNA-synt_2c"/>
    <property type="match status" value="1"/>
</dbReference>
<dbReference type="SMART" id="SM00863">
    <property type="entry name" value="tRNA_SAD"/>
    <property type="match status" value="1"/>
</dbReference>
<dbReference type="SUPFAM" id="SSF50447">
    <property type="entry name" value="Translation proteins"/>
    <property type="match status" value="1"/>
</dbReference>
<dbReference type="PRINTS" id="PR00980">
    <property type="entry name" value="TRNASYNTHALA"/>
</dbReference>
<dbReference type="Gene3D" id="3.30.980.10">
    <property type="entry name" value="Threonyl-trna Synthetase, Chain A, domain 2"/>
    <property type="match status" value="1"/>
</dbReference>
<dbReference type="InterPro" id="IPR018164">
    <property type="entry name" value="Ala-tRNA-synth_IIc_N"/>
</dbReference>
<keyword evidence="11" id="KW-0963">Cytoplasm</keyword>
<dbReference type="Proteomes" id="UP000236173">
    <property type="component" value="Unassembled WGS sequence"/>
</dbReference>
<comment type="subcellular location">
    <subcellularLocation>
        <location evidence="11">Cytoplasm</location>
    </subcellularLocation>
</comment>
<dbReference type="SUPFAM" id="SSF55681">
    <property type="entry name" value="Class II aaRS and biotin synthetases"/>
    <property type="match status" value="1"/>
</dbReference>
<dbReference type="GO" id="GO:0005829">
    <property type="term" value="C:cytosol"/>
    <property type="evidence" value="ECO:0007669"/>
    <property type="project" value="TreeGrafter"/>
</dbReference>
<dbReference type="FunFam" id="3.10.310.40:FF:000001">
    <property type="entry name" value="Alanine--tRNA ligase"/>
    <property type="match status" value="1"/>
</dbReference>
<evidence type="ECO:0000256" key="6">
    <source>
        <dbReference type="ARBA" id="ARBA00022833"/>
    </source>
</evidence>
<dbReference type="GO" id="GO:0005524">
    <property type="term" value="F:ATP binding"/>
    <property type="evidence" value="ECO:0007669"/>
    <property type="project" value="UniProtKB-UniRule"/>
</dbReference>
<evidence type="ECO:0000256" key="9">
    <source>
        <dbReference type="ARBA" id="ARBA00022917"/>
    </source>
</evidence>
<dbReference type="InterPro" id="IPR045864">
    <property type="entry name" value="aa-tRNA-synth_II/BPL/LPL"/>
</dbReference>
<proteinExistence type="inferred from homology"/>
<dbReference type="InterPro" id="IPR018163">
    <property type="entry name" value="Thr/Ala-tRNA-synth_IIc_edit"/>
</dbReference>
<dbReference type="PANTHER" id="PTHR11777:SF9">
    <property type="entry name" value="ALANINE--TRNA LIGASE, CYTOPLASMIC"/>
    <property type="match status" value="1"/>
</dbReference>
<sequence>MTVKELRRTFLDYFWRQDHLVLPSFSLIPSDQSTLFTSAGMQPLIPYFQGIAKPPHPRIATCQKCFRADDIEQVGFTWRHLSFFEMLGNFSFGDYFKREAIRYAWEFLTEVIGLPKERLWVSVYEQDDEAATLWRNDIGLPAERIVRLGKKDNWWGPVGDSGPCGPDTEIYYDRGEEFGCGRRECKPGCDCDRWGEIWNLVFQQYDQQKDGTLLPLPKPGIDTGMGLERLAAAVQGKNSVFETDIFFPLVQHICQRLNYEYGRDEGQGTQGTSAVPRPLNRDVAVRIIADHTRAVCFMAAEGIVPSNEGRGYVMRRFIRRAMRLGRLFGVDEPFVHQLVPTVVQLMGDPYEELVKAQSVITEVILREEERFEQTLEVGMARLEEMIAETKARGETVLRGRDAFTLYDTYGFPLELTQEICAEHGLTVDKNEFHEELEAQRRRARERMRFTSPFEASEFEGLPPTPFVGQMPEPEGVLACEATVLAIKRRGEEVWVVLDKTPFYPEGGGQIGDTGMLVWNGGQGAGDKETAKAVARVLDTKKFGDVIAHKVVMEKGFLTEGAVVWAQVDAERRQALRRAHTATHLLHAALRNILGEHVFQAGSVVEPDRLRFDFTHPKPLTPEETQAIEDAINRHILAAYPVEPFETSLHEARAMGAMALFGEKYGERVRVIKIDGVSVELCGGTHLANTAEIGLLKIVSETSVGANIRRIEAYTGERARRWYEERLQWLLQAADALEAAPDRLVVAIGELQERIRELERKLQDAEERRAMQQVNELLQQVQEVAGVKVVTGIVSGVSPAVLRRLADELEVRLRSGVVVLGTVDDGKVVLVSKVTKDIVAKGGHAGNLVREVAKLTDGGGGGRPDFAQAGGRNPAKLQDALRKVPELVTQQLKR</sequence>
<accession>A0A2H5XE92</accession>
<evidence type="ECO:0000256" key="3">
    <source>
        <dbReference type="ARBA" id="ARBA00022598"/>
    </source>
</evidence>
<keyword evidence="9 11" id="KW-0648">Protein biosynthesis</keyword>
<evidence type="ECO:0000313" key="15">
    <source>
        <dbReference type="Proteomes" id="UP000236173"/>
    </source>
</evidence>
<keyword evidence="6 11" id="KW-0862">Zinc</keyword>
<dbReference type="InterPro" id="IPR050058">
    <property type="entry name" value="Ala-tRNA_ligase"/>
</dbReference>
<reference evidence="15" key="1">
    <citation type="submission" date="2017-09" db="EMBL/GenBank/DDBJ databases">
        <title>Metaegenomics of thermophilic ammonia-oxidizing enrichment culture.</title>
        <authorList>
            <person name="Kato S."/>
            <person name="Suzuki K."/>
        </authorList>
    </citation>
    <scope>NUCLEOTIDE SEQUENCE [LARGE SCALE GENOMIC DNA]</scope>
</reference>
<dbReference type="NCBIfam" id="TIGR00344">
    <property type="entry name" value="alaS"/>
    <property type="match status" value="1"/>
</dbReference>
<dbReference type="GO" id="GO:0008270">
    <property type="term" value="F:zinc ion binding"/>
    <property type="evidence" value="ECO:0007669"/>
    <property type="project" value="UniProtKB-UniRule"/>
</dbReference>
<dbReference type="InterPro" id="IPR018162">
    <property type="entry name" value="Ala-tRNA-ligase_IIc_anticod-bd"/>
</dbReference>
<dbReference type="GO" id="GO:0002161">
    <property type="term" value="F:aminoacyl-tRNA deacylase activity"/>
    <property type="evidence" value="ECO:0007669"/>
    <property type="project" value="TreeGrafter"/>
</dbReference>
<dbReference type="FunFam" id="3.30.980.10:FF:000004">
    <property type="entry name" value="Alanine--tRNA ligase, cytoplasmic"/>
    <property type="match status" value="1"/>
</dbReference>
<keyword evidence="3 11" id="KW-0436">Ligase</keyword>
<dbReference type="CDD" id="cd00673">
    <property type="entry name" value="AlaRS_core"/>
    <property type="match status" value="1"/>
</dbReference>
<feature type="domain" description="Alanyl-transfer RNA synthetases family profile" evidence="13">
    <location>
        <begin position="1"/>
        <end position="724"/>
    </location>
</feature>
<comment type="caution">
    <text evidence="14">The sequence shown here is derived from an EMBL/GenBank/DDBJ whole genome shotgun (WGS) entry which is preliminary data.</text>
</comment>
<evidence type="ECO:0000256" key="10">
    <source>
        <dbReference type="ARBA" id="ARBA00023146"/>
    </source>
</evidence>
<feature type="coiled-coil region" evidence="12">
    <location>
        <begin position="747"/>
        <end position="774"/>
    </location>
</feature>
<dbReference type="InterPro" id="IPR012947">
    <property type="entry name" value="tRNA_SAD"/>
</dbReference>
<keyword evidence="12" id="KW-0175">Coiled coil</keyword>
<evidence type="ECO:0000256" key="7">
    <source>
        <dbReference type="ARBA" id="ARBA00022840"/>
    </source>
</evidence>
<dbReference type="Gene3D" id="3.10.310.40">
    <property type="match status" value="1"/>
</dbReference>
<comment type="catalytic activity">
    <reaction evidence="11">
        <text>tRNA(Ala) + L-alanine + ATP = L-alanyl-tRNA(Ala) + AMP + diphosphate</text>
        <dbReference type="Rhea" id="RHEA:12540"/>
        <dbReference type="Rhea" id="RHEA-COMP:9657"/>
        <dbReference type="Rhea" id="RHEA-COMP:9923"/>
        <dbReference type="ChEBI" id="CHEBI:30616"/>
        <dbReference type="ChEBI" id="CHEBI:33019"/>
        <dbReference type="ChEBI" id="CHEBI:57972"/>
        <dbReference type="ChEBI" id="CHEBI:78442"/>
        <dbReference type="ChEBI" id="CHEBI:78497"/>
        <dbReference type="ChEBI" id="CHEBI:456215"/>
        <dbReference type="EC" id="6.1.1.7"/>
    </reaction>
</comment>
<dbReference type="Gene3D" id="3.30.930.10">
    <property type="entry name" value="Bira Bifunctional Protein, Domain 2"/>
    <property type="match status" value="1"/>
</dbReference>
<name>A0A2H5XE92_9BACT</name>
<dbReference type="EMBL" id="BEHT01000029">
    <property type="protein sequence ID" value="GBC99499.1"/>
    <property type="molecule type" value="Genomic_DNA"/>
</dbReference>
<dbReference type="SUPFAM" id="SSF101353">
    <property type="entry name" value="Putative anticodon-binding domain of alanyl-tRNA synthetase (AlaRS)"/>
    <property type="match status" value="1"/>
</dbReference>
<evidence type="ECO:0000256" key="2">
    <source>
        <dbReference type="ARBA" id="ARBA00022555"/>
    </source>
</evidence>
<evidence type="ECO:0000313" key="14">
    <source>
        <dbReference type="EMBL" id="GBC99499.1"/>
    </source>
</evidence>
<comment type="similarity">
    <text evidence="1 11">Belongs to the class-II aminoacyl-tRNA synthetase family.</text>
</comment>
<organism evidence="14 15">
    <name type="scientific">Candidatus Fervidibacter japonicus</name>
    <dbReference type="NCBI Taxonomy" id="2035412"/>
    <lineage>
        <taxon>Bacteria</taxon>
        <taxon>Candidatus Fervidibacterota</taxon>
        <taxon>Candidatus Fervidibacter</taxon>
    </lineage>
</organism>
<keyword evidence="8 11" id="KW-0694">RNA-binding</keyword>
<dbReference type="AlphaFoldDB" id="A0A2H5XE92"/>
<dbReference type="FunFam" id="3.30.54.20:FF:000001">
    <property type="entry name" value="Alanine--tRNA ligase"/>
    <property type="match status" value="1"/>
</dbReference>
<dbReference type="InterPro" id="IPR002318">
    <property type="entry name" value="Ala-tRNA-lgiase_IIc"/>
</dbReference>
<dbReference type="GO" id="GO:0004813">
    <property type="term" value="F:alanine-tRNA ligase activity"/>
    <property type="evidence" value="ECO:0007669"/>
    <property type="project" value="UniProtKB-UniRule"/>
</dbReference>
<dbReference type="SUPFAM" id="SSF55186">
    <property type="entry name" value="ThrRS/AlaRS common domain"/>
    <property type="match status" value="1"/>
</dbReference>
<keyword evidence="2 11" id="KW-0820">tRNA-binding</keyword>
<feature type="binding site" evidence="11">
    <location>
        <position position="579"/>
    </location>
    <ligand>
        <name>Zn(2+)</name>
        <dbReference type="ChEBI" id="CHEBI:29105"/>
    </ligand>
</feature>
<feature type="binding site" evidence="11">
    <location>
        <position position="681"/>
    </location>
    <ligand>
        <name>Zn(2+)</name>
        <dbReference type="ChEBI" id="CHEBI:29105"/>
    </ligand>
</feature>
<dbReference type="Gene3D" id="3.30.54.20">
    <property type="match status" value="1"/>
</dbReference>
<dbReference type="InterPro" id="IPR009000">
    <property type="entry name" value="Transl_B-barrel_sf"/>
</dbReference>